<evidence type="ECO:0000313" key="2">
    <source>
        <dbReference type="EMBL" id="CAH1419206.1"/>
    </source>
</evidence>
<dbReference type="EMBL" id="CAKMRJ010000224">
    <property type="protein sequence ID" value="CAH1419206.1"/>
    <property type="molecule type" value="Genomic_DNA"/>
</dbReference>
<sequence length="201" mass="22666">MIINGIYLYLNSRDDQNKHGVVFNVYGHLFGLVSGSLFLSLDKLSNEKKHLNSGGKSSFFQDEASLINHLQSPTITTLNSFPYGDLNLVIPQKNNPTRLITTIESHRKSNFIVGVTPMDGQSSQYRKRPASEHAISNSPKKPRDETDDEDFMQYLNFSQSQAQKWKTSVWCVVGWISIFSKVRNPSTVTNGLCSTIQHVQI</sequence>
<dbReference type="AlphaFoldDB" id="A0AAU9M115"/>
<gene>
    <name evidence="2" type="ORF">LVIROSA_LOCUS6756</name>
</gene>
<accession>A0AAU9M115</accession>
<reference evidence="2 3" key="1">
    <citation type="submission" date="2022-01" db="EMBL/GenBank/DDBJ databases">
        <authorList>
            <person name="Xiong W."/>
            <person name="Schranz E."/>
        </authorList>
    </citation>
    <scope>NUCLEOTIDE SEQUENCE [LARGE SCALE GENOMIC DNA]</scope>
</reference>
<organism evidence="2 3">
    <name type="scientific">Lactuca virosa</name>
    <dbReference type="NCBI Taxonomy" id="75947"/>
    <lineage>
        <taxon>Eukaryota</taxon>
        <taxon>Viridiplantae</taxon>
        <taxon>Streptophyta</taxon>
        <taxon>Embryophyta</taxon>
        <taxon>Tracheophyta</taxon>
        <taxon>Spermatophyta</taxon>
        <taxon>Magnoliopsida</taxon>
        <taxon>eudicotyledons</taxon>
        <taxon>Gunneridae</taxon>
        <taxon>Pentapetalae</taxon>
        <taxon>asterids</taxon>
        <taxon>campanulids</taxon>
        <taxon>Asterales</taxon>
        <taxon>Asteraceae</taxon>
        <taxon>Cichorioideae</taxon>
        <taxon>Cichorieae</taxon>
        <taxon>Lactucinae</taxon>
        <taxon>Lactuca</taxon>
    </lineage>
</organism>
<evidence type="ECO:0000256" key="1">
    <source>
        <dbReference type="SAM" id="MobiDB-lite"/>
    </source>
</evidence>
<comment type="caution">
    <text evidence="2">The sequence shown here is derived from an EMBL/GenBank/DDBJ whole genome shotgun (WGS) entry which is preliminary data.</text>
</comment>
<protein>
    <submittedName>
        <fullName evidence="2">Uncharacterized protein</fullName>
    </submittedName>
</protein>
<keyword evidence="3" id="KW-1185">Reference proteome</keyword>
<proteinExistence type="predicted"/>
<dbReference type="Proteomes" id="UP001157418">
    <property type="component" value="Unassembled WGS sequence"/>
</dbReference>
<name>A0AAU9M115_9ASTR</name>
<evidence type="ECO:0000313" key="3">
    <source>
        <dbReference type="Proteomes" id="UP001157418"/>
    </source>
</evidence>
<feature type="region of interest" description="Disordered" evidence="1">
    <location>
        <begin position="117"/>
        <end position="147"/>
    </location>
</feature>